<keyword evidence="2" id="KW-1133">Transmembrane helix</keyword>
<organism evidence="3 4">
    <name type="scientific">Nocardiopsis terrae</name>
    <dbReference type="NCBI Taxonomy" id="372655"/>
    <lineage>
        <taxon>Bacteria</taxon>
        <taxon>Bacillati</taxon>
        <taxon>Actinomycetota</taxon>
        <taxon>Actinomycetes</taxon>
        <taxon>Streptosporangiales</taxon>
        <taxon>Nocardiopsidaceae</taxon>
        <taxon>Nocardiopsis</taxon>
    </lineage>
</organism>
<keyword evidence="4" id="KW-1185">Reference proteome</keyword>
<dbReference type="EMBL" id="JADBDY010000001">
    <property type="protein sequence ID" value="MBE1455891.1"/>
    <property type="molecule type" value="Genomic_DNA"/>
</dbReference>
<evidence type="ECO:0000256" key="2">
    <source>
        <dbReference type="SAM" id="Phobius"/>
    </source>
</evidence>
<feature type="region of interest" description="Disordered" evidence="1">
    <location>
        <begin position="38"/>
        <end position="78"/>
    </location>
</feature>
<proteinExistence type="predicted"/>
<accession>A0ABR9HAG8</accession>
<name>A0ABR9HAG8_9ACTN</name>
<evidence type="ECO:0000313" key="4">
    <source>
        <dbReference type="Proteomes" id="UP000598217"/>
    </source>
</evidence>
<protein>
    <submittedName>
        <fullName evidence="3">Uncharacterized protein</fullName>
    </submittedName>
</protein>
<keyword evidence="2" id="KW-0472">Membrane</keyword>
<dbReference type="Proteomes" id="UP000598217">
    <property type="component" value="Unassembled WGS sequence"/>
</dbReference>
<reference evidence="3 4" key="1">
    <citation type="submission" date="2020-10" db="EMBL/GenBank/DDBJ databases">
        <title>Sequencing the genomes of 1000 actinobacteria strains.</title>
        <authorList>
            <person name="Klenk H.-P."/>
        </authorList>
    </citation>
    <scope>NUCLEOTIDE SEQUENCE [LARGE SCALE GENOMIC DNA]</scope>
    <source>
        <strain evidence="3 4">DSM 45157</strain>
    </source>
</reference>
<feature type="transmembrane region" description="Helical" evidence="2">
    <location>
        <begin position="9"/>
        <end position="30"/>
    </location>
</feature>
<comment type="caution">
    <text evidence="3">The sequence shown here is derived from an EMBL/GenBank/DDBJ whole genome shotgun (WGS) entry which is preliminary data.</text>
</comment>
<gene>
    <name evidence="3" type="ORF">H4W79_000105</name>
</gene>
<evidence type="ECO:0000256" key="1">
    <source>
        <dbReference type="SAM" id="MobiDB-lite"/>
    </source>
</evidence>
<keyword evidence="2" id="KW-0812">Transmembrane</keyword>
<feature type="compositionally biased region" description="Low complexity" evidence="1">
    <location>
        <begin position="46"/>
        <end position="58"/>
    </location>
</feature>
<sequence>MALLRSRRTLYVLVGLVVVGLVVSGAIGLFQSFNAPPVANPGGQGQQERPGQGQQGEQPDPPPDVGALGSPPSGLSYVDQDEAHCAQGHCFRLILVAGEDGEELDTETEEVIRSVYEHLLANGWEQELPPDAESADDIALTDSVLTDGTTLVADSSAPAADALPVLMLGNAGMPAY</sequence>
<evidence type="ECO:0000313" key="3">
    <source>
        <dbReference type="EMBL" id="MBE1455891.1"/>
    </source>
</evidence>